<evidence type="ECO:0000313" key="3">
    <source>
        <dbReference type="EMBL" id="NNJ26101.1"/>
    </source>
</evidence>
<dbReference type="EMBL" id="WTPX01000061">
    <property type="protein sequence ID" value="NNJ26101.1"/>
    <property type="molecule type" value="Genomic_DNA"/>
</dbReference>
<feature type="domain" description="LarA-like N-terminal" evidence="1">
    <location>
        <begin position="7"/>
        <end position="209"/>
    </location>
</feature>
<keyword evidence="4" id="KW-1185">Reference proteome</keyword>
<dbReference type="NCBIfam" id="NF033504">
    <property type="entry name" value="Ni_dep_LarA"/>
    <property type="match status" value="1"/>
</dbReference>
<dbReference type="InterPro" id="IPR048068">
    <property type="entry name" value="LarA-like"/>
</dbReference>
<dbReference type="EC" id="5.1.2.1" evidence="3"/>
<feature type="domain" description="Lactate racemase C-terminal" evidence="2">
    <location>
        <begin position="275"/>
        <end position="421"/>
    </location>
</feature>
<dbReference type="RefSeq" id="WP_171186781.1">
    <property type="nucleotide sequence ID" value="NZ_WTPX01000061.1"/>
</dbReference>
<sequence length="431" mass="46132">MKFTLAYGKSGLDAAVPDENLVGPLEIRPAPPLIDPGVDVAESLLEPIGCPPLSELAKGKQTACILICDVTRPVPNELLLGALLPTLEAAGVPREGITILIATGLHRPNLGEEIVELVGETIAANYRVENHYGKDLASHTDLGMSPRGVPIHIDSRYVDADLKIATGLIEPHLMAGYSGGRKLVCPGIAALETVKVWHGPQFLEDPRADCGILEGNPVHEENTWIARRTGLDFILNVTLDAERRVTGVFAGEMEEAFHAGVAFAREVVTVPVGGPVDVAVTSAAGYPLDQTFYQSVKGLTGVLPVMKEGGTIIIAAEMSEGVGSPEFAGLFEEFPTHEGFMKAITGEDADRPDFFVMDQWQLEEMAKVLRRCEVVYVTNAPFADQLEKLYVTRADSVESAVSAALKKHGPNARIAAIPEGPYVLPTLSESS</sequence>
<accession>A0ABX1VH30</accession>
<keyword evidence="3" id="KW-0413">Isomerase</keyword>
<name>A0ABX1VH30_9PLAN</name>
<dbReference type="InterPro" id="IPR047926">
    <property type="entry name" value="Ni_dep_LarA"/>
</dbReference>
<dbReference type="Gene3D" id="3.40.50.11440">
    <property type="match status" value="1"/>
</dbReference>
<dbReference type="PANTHER" id="PTHR33171">
    <property type="entry name" value="LAR_N DOMAIN-CONTAINING PROTEIN"/>
    <property type="match status" value="1"/>
</dbReference>
<dbReference type="GO" id="GO:0050043">
    <property type="term" value="F:lactate racemase activity"/>
    <property type="evidence" value="ECO:0007669"/>
    <property type="project" value="UniProtKB-EC"/>
</dbReference>
<protein>
    <submittedName>
        <fullName evidence="3">Lactate racemase</fullName>
        <ecNumber evidence="3">5.1.2.1</ecNumber>
    </submittedName>
</protein>
<gene>
    <name evidence="3" type="primary">larA</name>
    <name evidence="3" type="ORF">LzC2_21810</name>
</gene>
<reference evidence="3 4" key="1">
    <citation type="journal article" date="2020" name="Syst. Appl. Microbiol.">
        <title>Alienimonas chondri sp. nov., a novel planctomycete isolated from the biofilm of the red alga Chondrus crispus.</title>
        <authorList>
            <person name="Vitorino I."/>
            <person name="Albuquerque L."/>
            <person name="Wiegand S."/>
            <person name="Kallscheuer N."/>
            <person name="da Costa M.S."/>
            <person name="Lobo-da-Cunha A."/>
            <person name="Jogler C."/>
            <person name="Lage O.M."/>
        </authorList>
    </citation>
    <scope>NUCLEOTIDE SEQUENCE [LARGE SCALE GENOMIC DNA]</scope>
    <source>
        <strain evidence="3 4">LzC2</strain>
    </source>
</reference>
<evidence type="ECO:0000259" key="2">
    <source>
        <dbReference type="Pfam" id="PF21113"/>
    </source>
</evidence>
<dbReference type="Pfam" id="PF09861">
    <property type="entry name" value="Lar_N"/>
    <property type="match status" value="1"/>
</dbReference>
<comment type="caution">
    <text evidence="3">The sequence shown here is derived from an EMBL/GenBank/DDBJ whole genome shotgun (WGS) entry which is preliminary data.</text>
</comment>
<organism evidence="3 4">
    <name type="scientific">Alienimonas chondri</name>
    <dbReference type="NCBI Taxonomy" id="2681879"/>
    <lineage>
        <taxon>Bacteria</taxon>
        <taxon>Pseudomonadati</taxon>
        <taxon>Planctomycetota</taxon>
        <taxon>Planctomycetia</taxon>
        <taxon>Planctomycetales</taxon>
        <taxon>Planctomycetaceae</taxon>
        <taxon>Alienimonas</taxon>
    </lineage>
</organism>
<dbReference type="PANTHER" id="PTHR33171:SF17">
    <property type="entry name" value="LARA-LIKE N-TERMINAL DOMAIN-CONTAINING PROTEIN"/>
    <property type="match status" value="1"/>
</dbReference>
<proteinExistence type="predicted"/>
<dbReference type="InterPro" id="IPR043166">
    <property type="entry name" value="LarA-like_C"/>
</dbReference>
<evidence type="ECO:0000259" key="1">
    <source>
        <dbReference type="Pfam" id="PF09861"/>
    </source>
</evidence>
<dbReference type="InterPro" id="IPR018657">
    <property type="entry name" value="LarA-like_N"/>
</dbReference>
<evidence type="ECO:0000313" key="4">
    <source>
        <dbReference type="Proteomes" id="UP000609651"/>
    </source>
</evidence>
<dbReference type="InterPro" id="IPR048520">
    <property type="entry name" value="LarA_C"/>
</dbReference>
<dbReference type="Gene3D" id="3.90.226.30">
    <property type="match status" value="1"/>
</dbReference>
<dbReference type="Proteomes" id="UP000609651">
    <property type="component" value="Unassembled WGS sequence"/>
</dbReference>
<dbReference type="Pfam" id="PF21113">
    <property type="entry name" value="LarA_C"/>
    <property type="match status" value="1"/>
</dbReference>